<protein>
    <recommendedName>
        <fullName evidence="5">CCHC-type domain-containing protein</fullName>
    </recommendedName>
</protein>
<dbReference type="Proteomes" id="UP001318860">
    <property type="component" value="Unassembled WGS sequence"/>
</dbReference>
<feature type="domain" description="Zinc knuckle CX2CX4HX4C" evidence="2">
    <location>
        <begin position="178"/>
        <end position="222"/>
    </location>
</feature>
<dbReference type="Pfam" id="PF14111">
    <property type="entry name" value="DUF4283"/>
    <property type="match status" value="1"/>
</dbReference>
<proteinExistence type="predicted"/>
<feature type="domain" description="DUF4283" evidence="1">
    <location>
        <begin position="34"/>
        <end position="111"/>
    </location>
</feature>
<sequence>MDKDLVVEMEKFSLTDEEKLGIALEEEDIVTSSDECLRSLFGAIHGVKKANFAGLKSTMTHIWPIQDTFILREIGLNRFQFVFKTKEDKCKVLKNRTWIFDNQFLILKEWVECNGQQELDFSLVDVWIQIWDLPHNWISTETGMRIGKMFHSMSDIYIPESGSIKGRHIKLLVAINLKKPLLRGASIKLGGVAKWVNFKYEKMVGFCFYCGFVGHLDRMCEKKMKDVKNNSFCDGQYGDWLRAADLQLPVKNKVGANKTHYDPSEKKDEVQTETSLFPQTKIITTEVNNLEKGKAISDFQHHCEGSNGKGDLVLSCIPIMAGKLKDLDEIPESSYKPPVQEEDIRIKSPERPPVEETVSMDLSNLVEIEVRNKFSRNPLKEIQNTAFQFVGTGCHSTSMQRVKKNGKSSSLKNGKVTKNKDVQPDVEVGLKRRRNISDENQNPNFNECLSNALLGSKLSLDLPESSVNFSHNLKMWKASNRKKEFARKATTLYLSTMVALEDRSSWIFEGLWSTPQEVVGGAISEWVEYTKAFKRSLDFSPLDDDFCAFLW</sequence>
<dbReference type="EMBL" id="JABTTQ020000012">
    <property type="protein sequence ID" value="KAK6145506.1"/>
    <property type="molecule type" value="Genomic_DNA"/>
</dbReference>
<evidence type="ECO:0008006" key="5">
    <source>
        <dbReference type="Google" id="ProtNLM"/>
    </source>
</evidence>
<dbReference type="InterPro" id="IPR025558">
    <property type="entry name" value="DUF4283"/>
</dbReference>
<name>A0ABR0WD13_REHGL</name>
<keyword evidence="4" id="KW-1185">Reference proteome</keyword>
<evidence type="ECO:0000313" key="3">
    <source>
        <dbReference type="EMBL" id="KAK6145506.1"/>
    </source>
</evidence>
<evidence type="ECO:0000313" key="4">
    <source>
        <dbReference type="Proteomes" id="UP001318860"/>
    </source>
</evidence>
<comment type="caution">
    <text evidence="3">The sequence shown here is derived from an EMBL/GenBank/DDBJ whole genome shotgun (WGS) entry which is preliminary data.</text>
</comment>
<dbReference type="InterPro" id="IPR040256">
    <property type="entry name" value="At4g02000-like"/>
</dbReference>
<dbReference type="PANTHER" id="PTHR31286:SF178">
    <property type="entry name" value="DUF4283 DOMAIN-CONTAINING PROTEIN"/>
    <property type="match status" value="1"/>
</dbReference>
<evidence type="ECO:0000259" key="2">
    <source>
        <dbReference type="Pfam" id="PF14392"/>
    </source>
</evidence>
<dbReference type="InterPro" id="IPR025836">
    <property type="entry name" value="Zn_knuckle_CX2CX4HX4C"/>
</dbReference>
<evidence type="ECO:0000259" key="1">
    <source>
        <dbReference type="Pfam" id="PF14111"/>
    </source>
</evidence>
<reference evidence="3 4" key="1">
    <citation type="journal article" date="2021" name="Comput. Struct. Biotechnol. J.">
        <title>De novo genome assembly of the potent medicinal plant Rehmannia glutinosa using nanopore technology.</title>
        <authorList>
            <person name="Ma L."/>
            <person name="Dong C."/>
            <person name="Song C."/>
            <person name="Wang X."/>
            <person name="Zheng X."/>
            <person name="Niu Y."/>
            <person name="Chen S."/>
            <person name="Feng W."/>
        </authorList>
    </citation>
    <scope>NUCLEOTIDE SEQUENCE [LARGE SCALE GENOMIC DNA]</scope>
    <source>
        <strain evidence="3">DH-2019</strain>
    </source>
</reference>
<dbReference type="Pfam" id="PF14392">
    <property type="entry name" value="zf-CCHC_4"/>
    <property type="match status" value="1"/>
</dbReference>
<gene>
    <name evidence="3" type="ORF">DH2020_022326</name>
</gene>
<organism evidence="3 4">
    <name type="scientific">Rehmannia glutinosa</name>
    <name type="common">Chinese foxglove</name>
    <dbReference type="NCBI Taxonomy" id="99300"/>
    <lineage>
        <taxon>Eukaryota</taxon>
        <taxon>Viridiplantae</taxon>
        <taxon>Streptophyta</taxon>
        <taxon>Embryophyta</taxon>
        <taxon>Tracheophyta</taxon>
        <taxon>Spermatophyta</taxon>
        <taxon>Magnoliopsida</taxon>
        <taxon>eudicotyledons</taxon>
        <taxon>Gunneridae</taxon>
        <taxon>Pentapetalae</taxon>
        <taxon>asterids</taxon>
        <taxon>lamiids</taxon>
        <taxon>Lamiales</taxon>
        <taxon>Orobanchaceae</taxon>
        <taxon>Rehmannieae</taxon>
        <taxon>Rehmannia</taxon>
    </lineage>
</organism>
<accession>A0ABR0WD13</accession>
<dbReference type="PANTHER" id="PTHR31286">
    <property type="entry name" value="GLYCINE-RICH CELL WALL STRUCTURAL PROTEIN 1.8-LIKE"/>
    <property type="match status" value="1"/>
</dbReference>